<keyword evidence="11" id="KW-1185">Reference proteome</keyword>
<feature type="compositionally biased region" description="Low complexity" evidence="8">
    <location>
        <begin position="537"/>
        <end position="549"/>
    </location>
</feature>
<evidence type="ECO:0000313" key="10">
    <source>
        <dbReference type="EMBL" id="KAK4320413.1"/>
    </source>
</evidence>
<dbReference type="InterPro" id="IPR024811">
    <property type="entry name" value="ASX/ASX-like"/>
</dbReference>
<dbReference type="GO" id="GO:0035517">
    <property type="term" value="C:PR-DUB complex"/>
    <property type="evidence" value="ECO:0007669"/>
    <property type="project" value="TreeGrafter"/>
</dbReference>
<dbReference type="EMBL" id="JAWZYT010000671">
    <property type="protein sequence ID" value="KAK4320413.1"/>
    <property type="molecule type" value="Genomic_DNA"/>
</dbReference>
<comment type="caution">
    <text evidence="10">The sequence shown here is derived from an EMBL/GenBank/DDBJ whole genome shotgun (WGS) entry which is preliminary data.</text>
</comment>
<organism evidence="10 11">
    <name type="scientific">Petrolisthes manimaculis</name>
    <dbReference type="NCBI Taxonomy" id="1843537"/>
    <lineage>
        <taxon>Eukaryota</taxon>
        <taxon>Metazoa</taxon>
        <taxon>Ecdysozoa</taxon>
        <taxon>Arthropoda</taxon>
        <taxon>Crustacea</taxon>
        <taxon>Multicrustacea</taxon>
        <taxon>Malacostraca</taxon>
        <taxon>Eumalacostraca</taxon>
        <taxon>Eucarida</taxon>
        <taxon>Decapoda</taxon>
        <taxon>Pleocyemata</taxon>
        <taxon>Anomura</taxon>
        <taxon>Galatheoidea</taxon>
        <taxon>Porcellanidae</taxon>
        <taxon>Petrolisthes</taxon>
    </lineage>
</organism>
<dbReference type="PANTHER" id="PTHR13578">
    <property type="entry name" value="ADDITIONAL SEX COMBS LIKE PROTEIN ASXL"/>
    <property type="match status" value="1"/>
</dbReference>
<comment type="subcellular location">
    <subcellularLocation>
        <location evidence="1">Nucleus</location>
    </subcellularLocation>
</comment>
<keyword evidence="7" id="KW-0539">Nucleus</keyword>
<dbReference type="GO" id="GO:0003682">
    <property type="term" value="F:chromatin binding"/>
    <property type="evidence" value="ECO:0007669"/>
    <property type="project" value="TreeGrafter"/>
</dbReference>
<feature type="compositionally biased region" description="Polar residues" evidence="8">
    <location>
        <begin position="1338"/>
        <end position="1348"/>
    </location>
</feature>
<keyword evidence="2" id="KW-0479">Metal-binding</keyword>
<feature type="region of interest" description="Disordered" evidence="8">
    <location>
        <begin position="537"/>
        <end position="560"/>
    </location>
</feature>
<accession>A0AAE1Q609</accession>
<evidence type="ECO:0000256" key="1">
    <source>
        <dbReference type="ARBA" id="ARBA00004123"/>
    </source>
</evidence>
<dbReference type="Pfam" id="PF13919">
    <property type="entry name" value="ASXH"/>
    <property type="match status" value="1"/>
</dbReference>
<evidence type="ECO:0000256" key="4">
    <source>
        <dbReference type="ARBA" id="ARBA00022833"/>
    </source>
</evidence>
<evidence type="ECO:0000256" key="5">
    <source>
        <dbReference type="ARBA" id="ARBA00023015"/>
    </source>
</evidence>
<feature type="region of interest" description="Disordered" evidence="8">
    <location>
        <begin position="138"/>
        <end position="162"/>
    </location>
</feature>
<feature type="domain" description="DEUBAD" evidence="9">
    <location>
        <begin position="421"/>
        <end position="531"/>
    </location>
</feature>
<feature type="compositionally biased region" description="Low complexity" evidence="8">
    <location>
        <begin position="1296"/>
        <end position="1326"/>
    </location>
</feature>
<dbReference type="PROSITE" id="PS51916">
    <property type="entry name" value="DEUBAD"/>
    <property type="match status" value="1"/>
</dbReference>
<keyword evidence="6" id="KW-0804">Transcription</keyword>
<evidence type="ECO:0000256" key="6">
    <source>
        <dbReference type="ARBA" id="ARBA00023163"/>
    </source>
</evidence>
<reference evidence="10" key="1">
    <citation type="submission" date="2023-11" db="EMBL/GenBank/DDBJ databases">
        <title>Genome assemblies of two species of porcelain crab, Petrolisthes cinctipes and Petrolisthes manimaculis (Anomura: Porcellanidae).</title>
        <authorList>
            <person name="Angst P."/>
        </authorList>
    </citation>
    <scope>NUCLEOTIDE SEQUENCE</scope>
    <source>
        <strain evidence="10">PB745_02</strain>
        <tissue evidence="10">Gill</tissue>
    </source>
</reference>
<sequence>MPCECDVECEEDCEKFDGVGGKFSRCCLMETLAVPVSDPPLHGEDEEGEPVEDVIIMDGVGESVGEEPCRTAASPESEQHRAPALNTTGISHLLELPHLQADDASTTPVQPEPPDIASGLTHKMNGAVVRRMSYPAAAGKHALRQQARRRRRNTSIAAGNSPPITRVTMKTVAATSPNPAVATQSVQAVATTIATSTTLSTSSATNTSLAMTTTTASAATTTTTTLLSATTLTSAIPSIPITAPTSSPLPHVSVKSPSTIALDATSLSPPICRTTSKMTHSPTQSNITSTRLANKACASSNHHPVQATRVSTRIANNNAAAAATSGLNLHNSGSLQMTNISQTGSFSNNLTTGTPASRVVRVPASQSSPSARDTSSPAMTTMQTYLATIPGFKPRKRSQRKLSAAAQLAQTKEGNVDLETPDSILAGVNLRAILNKHTFSTLPPAYQHRLIQLLPLVDQSVGTDDTLKLTPTGLSNEFFGRACESWRCRLGEGEFTHDNQIKLKVEAEKERTKLDPWKVAHFEPLWGVKQSWCSLEGEGSVSSPSSPSGDTYPASPPDLTCASPAQTSSFTAAHLLQLTKVLQHVANTDQRRAERRAARRALREKKIAEEQQQQQQQLQQQLHQRLQQQLQKQQQQQLQQQQQHLQQQQQQLQQQQQQQLQQQQQQQQQLQQQKQQKQQQQQVSCSSSFMSSTFQPLRSSPQLLCSSSTLARSSSPALVSTTTPVPSPTTILTTTSPSLGVLPSSVPTSVSNIPLSLASVATSLSSVSTSISVAPCSVSVLPSRSSVSAVTSASHPVFSVSDRLPVSLQTQVISVDNSGVAKEGLKRKDPVPVTTAIPTKKICVSSTDLANFNISKQGTTPHLPPARVTVTQVLGSVRTVSTSAKVIGSTVVSQATRPIGSGKPAAMVLVSSTPSQSLSTQQVMQQQIPPLSPIARTSPGKRVSPVPTPPPSRLSPVVQVVSPSMPAITHSTSPPVTRTVVVATPARPVEVSAATPSISQGARVVTISTSSAASVTSKLKNVKAVSQGVPGGGTMTLKVTKSRTPGGVNIQRSYEIVQAVIANSPNRDQLQAQLKSPASLLAEVKPSTLSSSGAQIMTSGGRTVRQVTLPVGTVASPAAAGAAGTLTQGNTSVAAAAAVATAPAGTVVLRQMVTPQLATSQVSASPTTRTSAFLVDNAPFLACGGGAIRDTSSLTNIAHASVIVSGQSGLDNGVINNTVSNKSVSNENTVVGSCRENNLGTINCFSGDSHNPPAMVVVSQASCGTNSNNHLMVLHTGGSGSGPLLVSIPSDTRPLPTSRPQSQHPSSSSSSSLAPPTTPVLSTTPLSPSPVSPLSFGASINSQSPHLASVPTSVCLSNTRPLLLQSKKKV</sequence>
<evidence type="ECO:0000256" key="7">
    <source>
        <dbReference type="ARBA" id="ARBA00023242"/>
    </source>
</evidence>
<keyword evidence="5" id="KW-0805">Transcription regulation</keyword>
<feature type="region of interest" description="Disordered" evidence="8">
    <location>
        <begin position="1282"/>
        <end position="1348"/>
    </location>
</feature>
<evidence type="ECO:0000256" key="2">
    <source>
        <dbReference type="ARBA" id="ARBA00022723"/>
    </source>
</evidence>
<feature type="region of interest" description="Disordered" evidence="8">
    <location>
        <begin position="715"/>
        <end position="738"/>
    </location>
</feature>
<name>A0AAE1Q609_9EUCA</name>
<proteinExistence type="predicted"/>
<dbReference type="InterPro" id="IPR044867">
    <property type="entry name" value="DEUBAD_dom"/>
</dbReference>
<evidence type="ECO:0000256" key="3">
    <source>
        <dbReference type="ARBA" id="ARBA00022771"/>
    </source>
</evidence>
<evidence type="ECO:0000313" key="11">
    <source>
        <dbReference type="Proteomes" id="UP001292094"/>
    </source>
</evidence>
<dbReference type="GO" id="GO:0009887">
    <property type="term" value="P:animal organ morphogenesis"/>
    <property type="evidence" value="ECO:0007669"/>
    <property type="project" value="TreeGrafter"/>
</dbReference>
<keyword evidence="3" id="KW-0863">Zinc-finger</keyword>
<keyword evidence="4" id="KW-0862">Zinc</keyword>
<feature type="compositionally biased region" description="Basic residues" evidence="8">
    <location>
        <begin position="141"/>
        <end position="153"/>
    </location>
</feature>
<evidence type="ECO:0000256" key="8">
    <source>
        <dbReference type="SAM" id="MobiDB-lite"/>
    </source>
</evidence>
<dbReference type="Proteomes" id="UP001292094">
    <property type="component" value="Unassembled WGS sequence"/>
</dbReference>
<dbReference type="PANTHER" id="PTHR13578:SF20">
    <property type="entry name" value="POLYCOMB PROTEIN ASX"/>
    <property type="match status" value="1"/>
</dbReference>
<dbReference type="GO" id="GO:0045944">
    <property type="term" value="P:positive regulation of transcription by RNA polymerase II"/>
    <property type="evidence" value="ECO:0007669"/>
    <property type="project" value="TreeGrafter"/>
</dbReference>
<feature type="region of interest" description="Disordered" evidence="8">
    <location>
        <begin position="587"/>
        <end position="606"/>
    </location>
</feature>
<gene>
    <name evidence="10" type="ORF">Pmani_008722</name>
</gene>
<dbReference type="GO" id="GO:0008270">
    <property type="term" value="F:zinc ion binding"/>
    <property type="evidence" value="ECO:0007669"/>
    <property type="project" value="UniProtKB-KW"/>
</dbReference>
<feature type="region of interest" description="Disordered" evidence="8">
    <location>
        <begin position="931"/>
        <end position="955"/>
    </location>
</feature>
<evidence type="ECO:0000259" key="9">
    <source>
        <dbReference type="PROSITE" id="PS51916"/>
    </source>
</evidence>
<dbReference type="InterPro" id="IPR028020">
    <property type="entry name" value="ASX_DEUBAD_dom"/>
</dbReference>
<protein>
    <recommendedName>
        <fullName evidence="9">DEUBAD domain-containing protein</fullName>
    </recommendedName>
</protein>